<evidence type="ECO:0000313" key="2">
    <source>
        <dbReference type="Proteomes" id="UP000253628"/>
    </source>
</evidence>
<sequence length="40" mass="4569">MILEEFQPTAHMNPFQTAPMSLVLSVRIPYANVPDFFKTS</sequence>
<keyword evidence="2" id="KW-1185">Reference proteome</keyword>
<name>A0A366GY22_9BURK</name>
<proteinExistence type="predicted"/>
<dbReference type="Proteomes" id="UP000253628">
    <property type="component" value="Unassembled WGS sequence"/>
</dbReference>
<reference evidence="1 2" key="1">
    <citation type="submission" date="2018-06" db="EMBL/GenBank/DDBJ databases">
        <title>Genomic Encyclopedia of Type Strains, Phase IV (KMG-IV): sequencing the most valuable type-strain genomes for metagenomic binning, comparative biology and taxonomic classification.</title>
        <authorList>
            <person name="Goeker M."/>
        </authorList>
    </citation>
    <scope>NUCLEOTIDE SEQUENCE [LARGE SCALE GENOMIC DNA]</scope>
    <source>
        <strain evidence="1 2">DSM 25520</strain>
    </source>
</reference>
<gene>
    <name evidence="1" type="ORF">DFR37_12618</name>
</gene>
<organism evidence="1 2">
    <name type="scientific">Eoetvoesiella caeni</name>
    <dbReference type="NCBI Taxonomy" id="645616"/>
    <lineage>
        <taxon>Bacteria</taxon>
        <taxon>Pseudomonadati</taxon>
        <taxon>Pseudomonadota</taxon>
        <taxon>Betaproteobacteria</taxon>
        <taxon>Burkholderiales</taxon>
        <taxon>Alcaligenaceae</taxon>
        <taxon>Eoetvoesiella</taxon>
    </lineage>
</organism>
<comment type="caution">
    <text evidence="1">The sequence shown here is derived from an EMBL/GenBank/DDBJ whole genome shotgun (WGS) entry which is preliminary data.</text>
</comment>
<protein>
    <submittedName>
        <fullName evidence="1">Uncharacterized protein</fullName>
    </submittedName>
</protein>
<dbReference type="AlphaFoldDB" id="A0A366GY22"/>
<dbReference type="EMBL" id="QNRQ01000026">
    <property type="protein sequence ID" value="RBP33627.1"/>
    <property type="molecule type" value="Genomic_DNA"/>
</dbReference>
<accession>A0A366GY22</accession>
<evidence type="ECO:0000313" key="1">
    <source>
        <dbReference type="EMBL" id="RBP33627.1"/>
    </source>
</evidence>